<accession>A0A4U6VNW3</accession>
<feature type="compositionally biased region" description="Basic and acidic residues" evidence="1">
    <location>
        <begin position="39"/>
        <end position="63"/>
    </location>
</feature>
<evidence type="ECO:0000256" key="1">
    <source>
        <dbReference type="SAM" id="MobiDB-lite"/>
    </source>
</evidence>
<dbReference type="EMBL" id="CM016553">
    <property type="protein sequence ID" value="TKW31438.1"/>
    <property type="molecule type" value="Genomic_DNA"/>
</dbReference>
<feature type="compositionally biased region" description="Gly residues" evidence="1">
    <location>
        <begin position="92"/>
        <end position="101"/>
    </location>
</feature>
<reference evidence="2" key="1">
    <citation type="submission" date="2019-03" db="EMBL/GenBank/DDBJ databases">
        <title>WGS assembly of Setaria viridis.</title>
        <authorList>
            <person name="Huang P."/>
            <person name="Jenkins J."/>
            <person name="Grimwood J."/>
            <person name="Barry K."/>
            <person name="Healey A."/>
            <person name="Mamidi S."/>
            <person name="Sreedasyam A."/>
            <person name="Shu S."/>
            <person name="Feldman M."/>
            <person name="Wu J."/>
            <person name="Yu Y."/>
            <person name="Chen C."/>
            <person name="Johnson J."/>
            <person name="Rokhsar D."/>
            <person name="Baxter I."/>
            <person name="Schmutz J."/>
            <person name="Brutnell T."/>
            <person name="Kellogg E."/>
        </authorList>
    </citation>
    <scope>NUCLEOTIDE SEQUENCE [LARGE SCALE GENOMIC DNA]</scope>
</reference>
<keyword evidence="3" id="KW-1185">Reference proteome</keyword>
<name>A0A4U6VNW3_SETVI</name>
<feature type="compositionally biased region" description="Basic and acidic residues" evidence="1">
    <location>
        <begin position="12"/>
        <end position="24"/>
    </location>
</feature>
<dbReference type="Gramene" id="TKW31438">
    <property type="protein sequence ID" value="TKW31438"/>
    <property type="gene ID" value="SEVIR_2G106300v2"/>
</dbReference>
<organism evidence="2 3">
    <name type="scientific">Setaria viridis</name>
    <name type="common">Green bristlegrass</name>
    <name type="synonym">Setaria italica subsp. viridis</name>
    <dbReference type="NCBI Taxonomy" id="4556"/>
    <lineage>
        <taxon>Eukaryota</taxon>
        <taxon>Viridiplantae</taxon>
        <taxon>Streptophyta</taxon>
        <taxon>Embryophyta</taxon>
        <taxon>Tracheophyta</taxon>
        <taxon>Spermatophyta</taxon>
        <taxon>Magnoliopsida</taxon>
        <taxon>Liliopsida</taxon>
        <taxon>Poales</taxon>
        <taxon>Poaceae</taxon>
        <taxon>PACMAD clade</taxon>
        <taxon>Panicoideae</taxon>
        <taxon>Panicodae</taxon>
        <taxon>Paniceae</taxon>
        <taxon>Cenchrinae</taxon>
        <taxon>Setaria</taxon>
    </lineage>
</organism>
<proteinExistence type="predicted"/>
<evidence type="ECO:0000313" key="2">
    <source>
        <dbReference type="EMBL" id="TKW31438.1"/>
    </source>
</evidence>
<feature type="region of interest" description="Disordered" evidence="1">
    <location>
        <begin position="1"/>
        <end position="25"/>
    </location>
</feature>
<feature type="region of interest" description="Disordered" evidence="1">
    <location>
        <begin position="37"/>
        <end position="101"/>
    </location>
</feature>
<sequence length="101" mass="11393">MRKTARGTGRSGDAKGRDDEEKGTRRACWRWRSRGFSDFGDRRVSGSERRRAFSRGREDEGGAARRRRGRWRRRHRGRASEEAAEEWAPGEGTRGGGAASG</sequence>
<dbReference type="AlphaFoldDB" id="A0A4U6VNW3"/>
<evidence type="ECO:0000313" key="3">
    <source>
        <dbReference type="Proteomes" id="UP000298652"/>
    </source>
</evidence>
<feature type="compositionally biased region" description="Basic residues" evidence="1">
    <location>
        <begin position="64"/>
        <end position="77"/>
    </location>
</feature>
<gene>
    <name evidence="2" type="ORF">SEVIR_2G106300v2</name>
</gene>
<protein>
    <submittedName>
        <fullName evidence="2">Uncharacterized protein</fullName>
    </submittedName>
</protein>
<dbReference type="Proteomes" id="UP000298652">
    <property type="component" value="Chromosome 2"/>
</dbReference>